<dbReference type="PANTHER" id="PTHR23028">
    <property type="entry name" value="ACETYLTRANSFERASE"/>
    <property type="match status" value="1"/>
</dbReference>
<feature type="transmembrane region" description="Helical" evidence="1">
    <location>
        <begin position="113"/>
        <end position="130"/>
    </location>
</feature>
<dbReference type="InterPro" id="IPR050879">
    <property type="entry name" value="Acyltransferase_3"/>
</dbReference>
<dbReference type="PANTHER" id="PTHR23028:SF53">
    <property type="entry name" value="ACYL_TRANSF_3 DOMAIN-CONTAINING PROTEIN"/>
    <property type="match status" value="1"/>
</dbReference>
<name>A0A6J5ZNH5_9ZZZZ</name>
<feature type="transmembrane region" description="Helical" evidence="1">
    <location>
        <begin position="508"/>
        <end position="524"/>
    </location>
</feature>
<feature type="transmembrane region" description="Helical" evidence="1">
    <location>
        <begin position="251"/>
        <end position="276"/>
    </location>
</feature>
<evidence type="ECO:0000313" key="2">
    <source>
        <dbReference type="EMBL" id="CAB4342397.1"/>
    </source>
</evidence>
<dbReference type="GO" id="GO:0000271">
    <property type="term" value="P:polysaccharide biosynthetic process"/>
    <property type="evidence" value="ECO:0007669"/>
    <property type="project" value="TreeGrafter"/>
</dbReference>
<dbReference type="EMBL" id="CAESAN010000046">
    <property type="protein sequence ID" value="CAB4342397.1"/>
    <property type="molecule type" value="Genomic_DNA"/>
</dbReference>
<feature type="transmembrane region" description="Helical" evidence="1">
    <location>
        <begin position="77"/>
        <end position="97"/>
    </location>
</feature>
<dbReference type="AlphaFoldDB" id="A0A6J5ZNH5"/>
<proteinExistence type="predicted"/>
<feature type="transmembrane region" description="Helical" evidence="1">
    <location>
        <begin position="432"/>
        <end position="449"/>
    </location>
</feature>
<keyword evidence="1" id="KW-1133">Transmembrane helix</keyword>
<dbReference type="GO" id="GO:0016020">
    <property type="term" value="C:membrane"/>
    <property type="evidence" value="ECO:0007669"/>
    <property type="project" value="TreeGrafter"/>
</dbReference>
<feature type="transmembrane region" description="Helical" evidence="1">
    <location>
        <begin position="182"/>
        <end position="200"/>
    </location>
</feature>
<gene>
    <name evidence="2" type="ORF">UFOPK3547_00696</name>
</gene>
<feature type="transmembrane region" description="Helical" evidence="1">
    <location>
        <begin position="403"/>
        <end position="426"/>
    </location>
</feature>
<protein>
    <submittedName>
        <fullName evidence="2">Unannotated protein</fullName>
    </submittedName>
</protein>
<feature type="transmembrane region" description="Helical" evidence="1">
    <location>
        <begin position="374"/>
        <end position="396"/>
    </location>
</feature>
<evidence type="ECO:0000256" key="1">
    <source>
        <dbReference type="SAM" id="Phobius"/>
    </source>
</evidence>
<feature type="transmembrane region" description="Helical" evidence="1">
    <location>
        <begin position="456"/>
        <end position="488"/>
    </location>
</feature>
<keyword evidence="1" id="KW-0472">Membrane</keyword>
<reference evidence="2" key="1">
    <citation type="submission" date="2020-05" db="EMBL/GenBank/DDBJ databases">
        <authorList>
            <person name="Chiriac C."/>
            <person name="Salcher M."/>
            <person name="Ghai R."/>
            <person name="Kavagutti S V."/>
        </authorList>
    </citation>
    <scope>NUCLEOTIDE SEQUENCE</scope>
</reference>
<feature type="transmembrane region" description="Helical" evidence="1">
    <location>
        <begin position="596"/>
        <end position="613"/>
    </location>
</feature>
<feature type="transmembrane region" description="Helical" evidence="1">
    <location>
        <begin position="150"/>
        <end position="170"/>
    </location>
</feature>
<feature type="transmembrane region" description="Helical" evidence="1">
    <location>
        <begin position="633"/>
        <end position="649"/>
    </location>
</feature>
<feature type="transmembrane region" description="Helical" evidence="1">
    <location>
        <begin position="531"/>
        <end position="551"/>
    </location>
</feature>
<accession>A0A6J5ZNH5</accession>
<feature type="transmembrane region" description="Helical" evidence="1">
    <location>
        <begin position="43"/>
        <end position="65"/>
    </location>
</feature>
<keyword evidence="1" id="KW-0812">Transmembrane</keyword>
<sequence>MPAYWFALTVLSIYPLSQAMFNDWPIYYFFLQIYSPSFAGLGQAWTLCIEMTFYIALPGYAWVARKSFRGMTGRNRVARELLVLIVLSLVSAVFWRFRAHGDIAIVRVGLPHYFYWFALGMALALVSVWGHDVRGSASGLLSFVRRRPSASWAIALVLFVILCAFSGVPAEGVAFPPLASEFRWVLQPLIAFFLIAPAVFSEPGTGLPGRFLVLRPVAWLGLVSYGIYLWHQAAVDLLFNKGILVRAGTPVQTSLTALVLVLAITIPCAALSYYLVERRFLKLKESAHLLAQVRAALQRHFLAAAAAIAVASGLIVAFVIRSGWFVTDDFRNLNDAHHSGLTLQLLNTPLIGDRYSPGHRFLDWLVLQWPGHEWGMVVAISAGCIALATFLVAVLVRQITNSSLVPLAAAAAFGSWSGWMVISLWWAASAHILPMTAMAVAALAASVRWDRGRRWYWFVAALVLMGASCAFSVRAALLPLVLFALLAIAQPAGEDFSLRSFGRRTRSVSWLFAPMIVVAAIAVLKELGAGLPSNAAAAPLTQWMSFLWHWMVDEVAVTAVNGFPTLASSPSLTSVVGVVTLSLFAAATIRNRRSAFIWIAMLGLLLLAGAQVFYSRHTELGLGVINVFRYSDANLMLMAVFIPAAWVASGRPMPQTAGQRTLLSCMAILFAIIWLSNGVSTEHRARVQEPGAAAAGGFERLRESLTPLAGDPEGASLIDERLPPVFQQLPIAPDWQLPGLVRIFLPELNVRRLSDRGVPVALDPWGNAHELLLGRQEPVNKGDRFCLSSMAGSTLFSAGSAARAFPLPPGAGGLEMRVLTIHLARTAQPGALGLVFKPSANNLPNAIARVDRDSTGIRIVMPVGASNVTLLAWGGLSTCVRSAAVSTALWAP</sequence>
<organism evidence="2">
    <name type="scientific">freshwater metagenome</name>
    <dbReference type="NCBI Taxonomy" id="449393"/>
    <lineage>
        <taxon>unclassified sequences</taxon>
        <taxon>metagenomes</taxon>
        <taxon>ecological metagenomes</taxon>
    </lineage>
</organism>
<feature type="transmembrane region" description="Helical" evidence="1">
    <location>
        <begin position="212"/>
        <end position="231"/>
    </location>
</feature>
<feature type="transmembrane region" description="Helical" evidence="1">
    <location>
        <begin position="301"/>
        <end position="320"/>
    </location>
</feature>
<feature type="transmembrane region" description="Helical" evidence="1">
    <location>
        <begin position="661"/>
        <end position="679"/>
    </location>
</feature>
<feature type="transmembrane region" description="Helical" evidence="1">
    <location>
        <begin position="571"/>
        <end position="589"/>
    </location>
</feature>